<feature type="transmembrane region" description="Helical" evidence="2">
    <location>
        <begin position="359"/>
        <end position="376"/>
    </location>
</feature>
<sequence>MGKYLAQSQEPVMTTPESVVNSSKNSPPENRDDALPNVKGKWRLVVYSAIGAFVFFFPMTYQGKNSIPLDHMVTFLRDTFPSIVPWLVLALAAFGTYRGIATKSWQRGWVHGVFAVLNFVGLIVSFLHIIGRLPWVLGDEDLVPFLWDSIAIPVGLIVPIGGAFLGLLIGYGLLEFVGVFMQPIMRPLFKTPGRSAIDAVASFVGSYSLGILITDRVYQQGGYTGREAAIVATGFSTVSAAFMVIVAKSLDLMHMWTTFFFITLVVTFAVTAITVLIPPLRTIPDEYFEGSTPSPEVEVKSNRLKAAVREGLTTLAEAPSLATSIWINLRDGLRLAGAIVPSIMSVGLIGLLLQRFTPIFEWIGYLFYPFAWLVRLPDPQLASEAAALGIAEMFLPATAVAGSDDMVLKFVIGVVSVSAIIFFSALVPCIMATRIPVSIPHMVLIWFERVVLTIVIATPIAHLIL</sequence>
<accession>A0ABN0ACY4</accession>
<feature type="transmembrane region" description="Helical" evidence="2">
    <location>
        <begin position="44"/>
        <end position="63"/>
    </location>
</feature>
<keyword evidence="2" id="KW-0812">Transmembrane</keyword>
<feature type="transmembrane region" description="Helical" evidence="2">
    <location>
        <begin position="259"/>
        <end position="277"/>
    </location>
</feature>
<name>A0ABN0ACY4_CORAM</name>
<evidence type="ECO:0000256" key="2">
    <source>
        <dbReference type="SAM" id="Phobius"/>
    </source>
</evidence>
<evidence type="ECO:0000259" key="3">
    <source>
        <dbReference type="Pfam" id="PF07670"/>
    </source>
</evidence>
<feature type="transmembrane region" description="Helical" evidence="2">
    <location>
        <begin position="83"/>
        <end position="101"/>
    </location>
</feature>
<feature type="domain" description="Nucleoside transporter/FeoB GTPase Gate" evidence="3">
    <location>
        <begin position="152"/>
        <end position="250"/>
    </location>
</feature>
<proteinExistence type="predicted"/>
<feature type="compositionally biased region" description="Polar residues" evidence="1">
    <location>
        <begin position="1"/>
        <end position="28"/>
    </location>
</feature>
<feature type="transmembrane region" description="Helical" evidence="2">
    <location>
        <begin position="333"/>
        <end position="352"/>
    </location>
</feature>
<dbReference type="Pfam" id="PF07670">
    <property type="entry name" value="Gate"/>
    <property type="match status" value="1"/>
</dbReference>
<dbReference type="EMBL" id="ADNS01000027">
    <property type="protein sequence ID" value="EFG80622.1"/>
    <property type="molecule type" value="Genomic_DNA"/>
</dbReference>
<protein>
    <submittedName>
        <fullName evidence="4">Transporter gate domain protein</fullName>
    </submittedName>
</protein>
<comment type="caution">
    <text evidence="4">The sequence shown here is derived from an EMBL/GenBank/DDBJ whole genome shotgun (WGS) entry which is preliminary data.</text>
</comment>
<dbReference type="Proteomes" id="UP000006015">
    <property type="component" value="Unassembled WGS sequence"/>
</dbReference>
<reference evidence="4 5" key="1">
    <citation type="submission" date="2010-04" db="EMBL/GenBank/DDBJ databases">
        <authorList>
            <person name="Weinstock G."/>
            <person name="Sodergren E."/>
            <person name="Clifton S."/>
            <person name="Fulton L."/>
            <person name="Fulton B."/>
            <person name="Courtney L."/>
            <person name="Fronick C."/>
            <person name="Harrison M."/>
            <person name="Strong C."/>
            <person name="Farmer C."/>
            <person name="Delahaunty K."/>
            <person name="Markovic C."/>
            <person name="Hall O."/>
            <person name="Minx P."/>
            <person name="Tomlinson C."/>
            <person name="Mitreva M."/>
            <person name="Hou S."/>
            <person name="Wollam A."/>
            <person name="Pepin K.H."/>
            <person name="Johnson M."/>
            <person name="Bhonagiri V."/>
            <person name="Zhang X."/>
            <person name="Suruliraj S."/>
            <person name="Warren W."/>
            <person name="Chinwalla A."/>
            <person name="Mardis E.R."/>
            <person name="Wilson R.K."/>
        </authorList>
    </citation>
    <scope>NUCLEOTIDE SEQUENCE [LARGE SCALE GENOMIC DNA]</scope>
    <source>
        <strain evidence="4 5">DSM 20306</strain>
    </source>
</reference>
<keyword evidence="2" id="KW-1133">Transmembrane helix</keyword>
<dbReference type="InterPro" id="IPR011642">
    <property type="entry name" value="Gate_dom"/>
</dbReference>
<feature type="transmembrane region" description="Helical" evidence="2">
    <location>
        <begin position="228"/>
        <end position="247"/>
    </location>
</feature>
<organism evidence="4 5">
    <name type="scientific">Corynebacterium ammoniagenes DSM 20306</name>
    <dbReference type="NCBI Taxonomy" id="649754"/>
    <lineage>
        <taxon>Bacteria</taxon>
        <taxon>Bacillati</taxon>
        <taxon>Actinomycetota</taxon>
        <taxon>Actinomycetes</taxon>
        <taxon>Mycobacteriales</taxon>
        <taxon>Corynebacteriaceae</taxon>
        <taxon>Corynebacterium</taxon>
    </lineage>
</organism>
<keyword evidence="5" id="KW-1185">Reference proteome</keyword>
<keyword evidence="2" id="KW-0472">Membrane</keyword>
<feature type="transmembrane region" description="Helical" evidence="2">
    <location>
        <begin position="108"/>
        <end position="130"/>
    </location>
</feature>
<feature type="transmembrane region" description="Helical" evidence="2">
    <location>
        <begin position="410"/>
        <end position="431"/>
    </location>
</feature>
<evidence type="ECO:0000256" key="1">
    <source>
        <dbReference type="SAM" id="MobiDB-lite"/>
    </source>
</evidence>
<evidence type="ECO:0000313" key="5">
    <source>
        <dbReference type="Proteomes" id="UP000006015"/>
    </source>
</evidence>
<gene>
    <name evidence="4" type="ORF">HMPREF0281_01986</name>
</gene>
<feature type="transmembrane region" description="Helical" evidence="2">
    <location>
        <begin position="195"/>
        <end position="213"/>
    </location>
</feature>
<evidence type="ECO:0000313" key="4">
    <source>
        <dbReference type="EMBL" id="EFG80622.1"/>
    </source>
</evidence>
<feature type="region of interest" description="Disordered" evidence="1">
    <location>
        <begin position="1"/>
        <end position="34"/>
    </location>
</feature>
<feature type="transmembrane region" description="Helical" evidence="2">
    <location>
        <begin position="443"/>
        <end position="464"/>
    </location>
</feature>
<feature type="transmembrane region" description="Helical" evidence="2">
    <location>
        <begin position="150"/>
        <end position="174"/>
    </location>
</feature>